<comment type="caution">
    <text evidence="2">The sequence shown here is derived from an EMBL/GenBank/DDBJ whole genome shotgun (WGS) entry which is preliminary data.</text>
</comment>
<organism evidence="2 3">
    <name type="scientific">Chryseobacterium daecheongense</name>
    <dbReference type="NCBI Taxonomy" id="192389"/>
    <lineage>
        <taxon>Bacteria</taxon>
        <taxon>Pseudomonadati</taxon>
        <taxon>Bacteroidota</taxon>
        <taxon>Flavobacteriia</taxon>
        <taxon>Flavobacteriales</taxon>
        <taxon>Weeksellaceae</taxon>
        <taxon>Chryseobacterium group</taxon>
        <taxon>Chryseobacterium</taxon>
    </lineage>
</organism>
<evidence type="ECO:0000313" key="3">
    <source>
        <dbReference type="Proteomes" id="UP000295709"/>
    </source>
</evidence>
<dbReference type="Gene3D" id="3.90.420.10">
    <property type="entry name" value="Oxidoreductase, molybdopterin-binding domain"/>
    <property type="match status" value="1"/>
</dbReference>
<name>A0ABY2FVF7_9FLAO</name>
<evidence type="ECO:0000259" key="1">
    <source>
        <dbReference type="Pfam" id="PF00174"/>
    </source>
</evidence>
<keyword evidence="3" id="KW-1185">Reference proteome</keyword>
<dbReference type="Proteomes" id="UP000295709">
    <property type="component" value="Unassembled WGS sequence"/>
</dbReference>
<dbReference type="RefSeq" id="WP_227942458.1">
    <property type="nucleotide sequence ID" value="NZ_CP095185.1"/>
</dbReference>
<reference evidence="2 3" key="1">
    <citation type="submission" date="2019-03" db="EMBL/GenBank/DDBJ databases">
        <title>Genomic Encyclopedia of Archaeal and Bacterial Type Strains, Phase II (KMG-II): from individual species to whole genera.</title>
        <authorList>
            <person name="Goeker M."/>
        </authorList>
    </citation>
    <scope>NUCLEOTIDE SEQUENCE [LARGE SCALE GENOMIC DNA]</scope>
    <source>
        <strain evidence="2 3">DSM 15235</strain>
    </source>
</reference>
<gene>
    <name evidence="2" type="ORF">BCF50_1895</name>
</gene>
<evidence type="ECO:0000313" key="2">
    <source>
        <dbReference type="EMBL" id="TDX92952.1"/>
    </source>
</evidence>
<dbReference type="InterPro" id="IPR036374">
    <property type="entry name" value="OxRdtase_Mopterin-bd_sf"/>
</dbReference>
<sequence>MRKFLKFIWVVAMTYPMLQCSKPEAAKPEVQSMAHISENISEKENHKHDDDDWIYVNKEITVMGDVVKPLTLTVDSLKKMNVKEIKDFDIVCQSGISKSHIESTKGVLLTEIVEKAKIAQKDHTDRNFYIVARASDDYKATFSWAELFNNPTGDKVYVVFEQNGNPLKEKGEMILVSLSDTKTGPRHVKWLKSIEVTRVQ</sequence>
<dbReference type="Pfam" id="PF00174">
    <property type="entry name" value="Oxidored_molyb"/>
    <property type="match status" value="1"/>
</dbReference>
<protein>
    <submittedName>
        <fullName evidence="2">Molybdopterin-dependent oxidoreductase-like protein</fullName>
    </submittedName>
</protein>
<proteinExistence type="predicted"/>
<feature type="domain" description="Oxidoreductase molybdopterin-binding" evidence="1">
    <location>
        <begin position="59"/>
        <end position="198"/>
    </location>
</feature>
<dbReference type="SUPFAM" id="SSF56524">
    <property type="entry name" value="Oxidoreductase molybdopterin-binding domain"/>
    <property type="match status" value="1"/>
</dbReference>
<dbReference type="InterPro" id="IPR000572">
    <property type="entry name" value="OxRdtase_Mopterin-bd_dom"/>
</dbReference>
<accession>A0ABY2FVF7</accession>
<dbReference type="EMBL" id="SOQW01000002">
    <property type="protein sequence ID" value="TDX92952.1"/>
    <property type="molecule type" value="Genomic_DNA"/>
</dbReference>
<dbReference type="GeneID" id="301711645"/>